<dbReference type="InterPro" id="IPR008040">
    <property type="entry name" value="Hydant_A_N"/>
</dbReference>
<protein>
    <recommendedName>
        <fullName evidence="8">5-oxoprolinase</fullName>
    </recommendedName>
</protein>
<comment type="similarity">
    <text evidence="1">Belongs to the oxoprolinase family.</text>
</comment>
<evidence type="ECO:0000256" key="1">
    <source>
        <dbReference type="ARBA" id="ARBA00010403"/>
    </source>
</evidence>
<dbReference type="AlphaFoldDB" id="A0AAF3EDJ6"/>
<dbReference type="InterPro" id="IPR003692">
    <property type="entry name" value="Hydantoinase_B"/>
</dbReference>
<accession>A0AAF3EDJ6</accession>
<dbReference type="PANTHER" id="PTHR11365">
    <property type="entry name" value="5-OXOPROLINASE RELATED"/>
    <property type="match status" value="1"/>
</dbReference>
<dbReference type="Pfam" id="PF05378">
    <property type="entry name" value="Hydant_A_N"/>
    <property type="match status" value="1"/>
</dbReference>
<evidence type="ECO:0000259" key="3">
    <source>
        <dbReference type="Pfam" id="PF02538"/>
    </source>
</evidence>
<evidence type="ECO:0000259" key="5">
    <source>
        <dbReference type="Pfam" id="PF19278"/>
    </source>
</evidence>
<evidence type="ECO:0000313" key="6">
    <source>
        <dbReference type="Proteomes" id="UP000887575"/>
    </source>
</evidence>
<name>A0AAF3EDJ6_9BILA</name>
<evidence type="ECO:0008006" key="8">
    <source>
        <dbReference type="Google" id="ProtNLM"/>
    </source>
</evidence>
<dbReference type="InterPro" id="IPR049517">
    <property type="entry name" value="ACX-like_C"/>
</dbReference>
<dbReference type="GO" id="GO:0005829">
    <property type="term" value="C:cytosol"/>
    <property type="evidence" value="ECO:0007669"/>
    <property type="project" value="TreeGrafter"/>
</dbReference>
<dbReference type="PANTHER" id="PTHR11365:SF2">
    <property type="entry name" value="5-OXOPROLINASE"/>
    <property type="match status" value="1"/>
</dbReference>
<proteinExistence type="inferred from homology"/>
<organism evidence="6 7">
    <name type="scientific">Mesorhabditis belari</name>
    <dbReference type="NCBI Taxonomy" id="2138241"/>
    <lineage>
        <taxon>Eukaryota</taxon>
        <taxon>Metazoa</taxon>
        <taxon>Ecdysozoa</taxon>
        <taxon>Nematoda</taxon>
        <taxon>Chromadorea</taxon>
        <taxon>Rhabditida</taxon>
        <taxon>Rhabditina</taxon>
        <taxon>Rhabditomorpha</taxon>
        <taxon>Rhabditoidea</taxon>
        <taxon>Rhabditidae</taxon>
        <taxon>Mesorhabditinae</taxon>
        <taxon>Mesorhabditis</taxon>
    </lineage>
</organism>
<evidence type="ECO:0000259" key="4">
    <source>
        <dbReference type="Pfam" id="PF05378"/>
    </source>
</evidence>
<sequence length="1247" mass="136499">MTKIGFAVDRGGTFTDVCVFYPNGKTRVLKLLSEDPENYADAPTEAIRRVLEEETKGEIRRGELIPTENIAWIRMGTTVATNALLERKGEKTALLVTKGFKDLLFIGNQSRPRIFDFDIRIPEVLYSDVIEIDERVIPSNQKCEMKEIGEEAMATNGQKILVERSLNDEELRVSLEEIKSNGFHSLAVLFLHSYIYPAHELAVERLAKAIGFKNISLSHKAMPMIKAVPRGFTVCADAYLTPKIAEYIRGFTKGFSKEIEGIRVEFMQSDGGLCDVHNFCGSRAILSGPAGGVVGVARTAYNEETKKPVIGFDMGGTSTDTTTAGITIQAPQLDINTVAAGGGSRLFFRNGLFVVGPESAGAHPGPVSYKKNGYLAVTDANLVLGRILPEYFPNIFGHSANQPLDKEAALKAFEEFAKDVNKHVKENREAIQKKYTIEEVALGCIAVANEEMCRPIRALTQAKGYDTSDHVLACFGGAGGQHACAVARTLGIREVFVHKYSGVLSAYGIALADVVAEMQEPAQKTFNKENFPFFVKRFTHLAKEASEQLKAQGFEDSSIEAEFYLHMRYFKTDCAIMICAPFKPGNSRPETIEKFMEIFRSTYKREFGFILENREVQVDDIRVRGIGKSEIKIREKIEHCDDPLNAPSIGQKDCYFEDGPQKTQLYDLKGLQGGHIVKGPSIIIDANSTIVVEPGCTATISDEGNVRIEVASMSERDKSTQVDPIRLSIFSNRFMSIAEQMGRVLQRTSISTNIKERLDFSCALFGPDGGLIANAPHIPVHLGGMQYAVKFQISNLGSDGIHEGDVILSNHPKAGGSHLPDLTVITPVFLPGNQNPVFFLANRGHHADIGGLVPGSMPPNATQLLQEGATFVSFKIVDRGNFQEEQLIELLNAPGKVKGCSGTRQLSDNISDLKAQIAANNKGIDLVIALIKEYGLEVVQAYMQHIQNTAEESVRDLLKKVGQRVEEETGRSSLSAEDWMDDGTILKLTVDIDSQKGEAVFDFTGTGPECLWSTNAPNAVTLSAVTYCLRCLVARDIPLNSGCLTPVKIVIPPNSLLDPSENAPVVAGNVLTSQRICDLIFKAFTAVAASQGCMNNVTFGDNEFGYYETIAGGAGAGDGFDGRSGVHTHMTNTRITDPEILETRYPVILRQFSLRPNSGGHGKWRGGDGVIRRLQFRKQLQVSLLTERRTFSPYGLFGGEPGKRGQNLLHRKNRKLNVGAKITMDVEPGDELEILTPGGGGYGSKDE</sequence>
<feature type="domain" description="Hydantoinase A/oxoprolinase" evidence="2">
    <location>
        <begin position="230"/>
        <end position="517"/>
    </location>
</feature>
<dbReference type="Pfam" id="PF19278">
    <property type="entry name" value="Hydant_A_C"/>
    <property type="match status" value="1"/>
</dbReference>
<dbReference type="InterPro" id="IPR045079">
    <property type="entry name" value="Oxoprolinase-like"/>
</dbReference>
<feature type="domain" description="Acetophenone carboxylase-like C-terminal" evidence="5">
    <location>
        <begin position="536"/>
        <end position="700"/>
    </location>
</feature>
<dbReference type="WBParaSite" id="MBELARI_LOCUS12050">
    <property type="protein sequence ID" value="MBELARI_LOCUS12050"/>
    <property type="gene ID" value="MBELARI_LOCUS12050"/>
</dbReference>
<feature type="domain" description="Hydantoinase B/oxoprolinase" evidence="3">
    <location>
        <begin position="723"/>
        <end position="1244"/>
    </location>
</feature>
<evidence type="ECO:0000259" key="2">
    <source>
        <dbReference type="Pfam" id="PF01968"/>
    </source>
</evidence>
<feature type="domain" description="Hydantoinase/oxoprolinase N-terminal" evidence="4">
    <location>
        <begin position="6"/>
        <end position="210"/>
    </location>
</feature>
<keyword evidence="6" id="KW-1185">Reference proteome</keyword>
<dbReference type="GO" id="GO:0006749">
    <property type="term" value="P:glutathione metabolic process"/>
    <property type="evidence" value="ECO:0007669"/>
    <property type="project" value="TreeGrafter"/>
</dbReference>
<reference evidence="7" key="1">
    <citation type="submission" date="2024-02" db="UniProtKB">
        <authorList>
            <consortium name="WormBaseParasite"/>
        </authorList>
    </citation>
    <scope>IDENTIFICATION</scope>
</reference>
<dbReference type="Pfam" id="PF01968">
    <property type="entry name" value="Hydantoinase_A"/>
    <property type="match status" value="1"/>
</dbReference>
<dbReference type="Pfam" id="PF02538">
    <property type="entry name" value="Hydantoinase_B"/>
    <property type="match status" value="1"/>
</dbReference>
<dbReference type="GO" id="GO:0017168">
    <property type="term" value="F:5-oxoprolinase (ATP-hydrolyzing) activity"/>
    <property type="evidence" value="ECO:0007669"/>
    <property type="project" value="TreeGrafter"/>
</dbReference>
<evidence type="ECO:0000313" key="7">
    <source>
        <dbReference type="WBParaSite" id="MBELARI_LOCUS12050"/>
    </source>
</evidence>
<dbReference type="Proteomes" id="UP000887575">
    <property type="component" value="Unassembled WGS sequence"/>
</dbReference>
<dbReference type="InterPro" id="IPR002821">
    <property type="entry name" value="Hydantoinase_A"/>
</dbReference>